<proteinExistence type="predicted"/>
<organism evidence="1 2">
    <name type="scientific">Melastoma candidum</name>
    <dbReference type="NCBI Taxonomy" id="119954"/>
    <lineage>
        <taxon>Eukaryota</taxon>
        <taxon>Viridiplantae</taxon>
        <taxon>Streptophyta</taxon>
        <taxon>Embryophyta</taxon>
        <taxon>Tracheophyta</taxon>
        <taxon>Spermatophyta</taxon>
        <taxon>Magnoliopsida</taxon>
        <taxon>eudicotyledons</taxon>
        <taxon>Gunneridae</taxon>
        <taxon>Pentapetalae</taxon>
        <taxon>rosids</taxon>
        <taxon>malvids</taxon>
        <taxon>Myrtales</taxon>
        <taxon>Melastomataceae</taxon>
        <taxon>Melastomatoideae</taxon>
        <taxon>Melastomateae</taxon>
        <taxon>Melastoma</taxon>
    </lineage>
</organism>
<keyword evidence="2" id="KW-1185">Reference proteome</keyword>
<dbReference type="Proteomes" id="UP001057402">
    <property type="component" value="Chromosome 11"/>
</dbReference>
<sequence>MSLLRLLLLLLCLPGTSQKYDALACVGHRENATEWNSQINLRRLLLQRHYIDRGLPYFYNGTQGEPPDTVYGLFLCRPDIEVNECQSCIGSATTEISLSCPTQKRVMIWYDECQVLFSNQSFFTILQTTPAIKIFDNTTVTYSDVLVEVLVTWLRNVTDSTISSDESYATSRTNVRPSLEVEARAQCMPDLSKPDCKGCFSAVTDELRIFTGKQYVQIMLPSCYVRYEIHASVPSRPVTSPTNRMVDKTKGKRPVEWLISGVLAGACFISIISKLHVRKHRKDLRLLDLGNGFGGIIPGADFLGDMNMNSRDIELMQLDSIRVATDNFSDESELGKGGFGPVYKGTLADGRDIAVKRLSRASCQGLVELKNEVTLIAWLQHRNLVKLLGCCLEEQEKLLIYEYMPYKSLDLFLFGTRV</sequence>
<evidence type="ECO:0000313" key="1">
    <source>
        <dbReference type="EMBL" id="KAI4312366.1"/>
    </source>
</evidence>
<name>A0ACB9LM90_9MYRT</name>
<reference evidence="2" key="1">
    <citation type="journal article" date="2023" name="Front. Plant Sci.">
        <title>Chromosomal-level genome assembly of Melastoma candidum provides insights into trichome evolution.</title>
        <authorList>
            <person name="Zhong Y."/>
            <person name="Wu W."/>
            <person name="Sun C."/>
            <person name="Zou P."/>
            <person name="Liu Y."/>
            <person name="Dai S."/>
            <person name="Zhou R."/>
        </authorList>
    </citation>
    <scope>NUCLEOTIDE SEQUENCE [LARGE SCALE GENOMIC DNA]</scope>
</reference>
<dbReference type="EMBL" id="CM042890">
    <property type="protein sequence ID" value="KAI4312366.1"/>
    <property type="molecule type" value="Genomic_DNA"/>
</dbReference>
<comment type="caution">
    <text evidence="1">The sequence shown here is derived from an EMBL/GenBank/DDBJ whole genome shotgun (WGS) entry which is preliminary data.</text>
</comment>
<accession>A0ACB9LM90</accession>
<gene>
    <name evidence="1" type="ORF">MLD38_037182</name>
</gene>
<evidence type="ECO:0000313" key="2">
    <source>
        <dbReference type="Proteomes" id="UP001057402"/>
    </source>
</evidence>
<protein>
    <submittedName>
        <fullName evidence="1">Uncharacterized protein</fullName>
    </submittedName>
</protein>